<dbReference type="Proteomes" id="UP001458880">
    <property type="component" value="Unassembled WGS sequence"/>
</dbReference>
<feature type="transmembrane region" description="Helical" evidence="11">
    <location>
        <begin position="747"/>
        <end position="772"/>
    </location>
</feature>
<feature type="transmembrane region" description="Helical" evidence="11">
    <location>
        <begin position="117"/>
        <end position="145"/>
    </location>
</feature>
<dbReference type="SMART" id="SM00382">
    <property type="entry name" value="AAA"/>
    <property type="match status" value="2"/>
</dbReference>
<dbReference type="CDD" id="cd18578">
    <property type="entry name" value="ABC_6TM_Pgp_ABCB1_D2_like"/>
    <property type="match status" value="1"/>
</dbReference>
<comment type="caution">
    <text evidence="14">The sequence shown here is derived from an EMBL/GenBank/DDBJ whole genome shotgun (WGS) entry which is preliminary data.</text>
</comment>
<keyword evidence="7" id="KW-0067">ATP-binding</keyword>
<feature type="domain" description="ABC transporter" evidence="12">
    <location>
        <begin position="415"/>
        <end position="687"/>
    </location>
</feature>
<dbReference type="CDD" id="cd03249">
    <property type="entry name" value="ABC_MTABC3_MDL1_MDL2"/>
    <property type="match status" value="2"/>
</dbReference>
<accession>A0AAW1JJH0</accession>
<feature type="transmembrane region" description="Helical" evidence="11">
    <location>
        <begin position="1006"/>
        <end position="1030"/>
    </location>
</feature>
<dbReference type="CDD" id="cd18577">
    <property type="entry name" value="ABC_6TM_Pgp_ABCB1_D1_like"/>
    <property type="match status" value="1"/>
</dbReference>
<dbReference type="InterPro" id="IPR017871">
    <property type="entry name" value="ABC_transporter-like_CS"/>
</dbReference>
<evidence type="ECO:0000313" key="14">
    <source>
        <dbReference type="EMBL" id="KAK9704167.1"/>
    </source>
</evidence>
<gene>
    <name evidence="14" type="ORF">QE152_g28458</name>
</gene>
<dbReference type="InterPro" id="IPR039421">
    <property type="entry name" value="Type_1_exporter"/>
</dbReference>
<dbReference type="GO" id="GO:0090374">
    <property type="term" value="P:oligopeptide export from mitochondrion"/>
    <property type="evidence" value="ECO:0007669"/>
    <property type="project" value="TreeGrafter"/>
</dbReference>
<feature type="transmembrane region" description="Helical" evidence="11">
    <location>
        <begin position="863"/>
        <end position="884"/>
    </location>
</feature>
<evidence type="ECO:0000259" key="13">
    <source>
        <dbReference type="PROSITE" id="PS50929"/>
    </source>
</evidence>
<feature type="transmembrane region" description="Helical" evidence="11">
    <location>
        <begin position="348"/>
        <end position="368"/>
    </location>
</feature>
<feature type="domain" description="ABC transmembrane type-1" evidence="13">
    <location>
        <begin position="53"/>
        <end position="380"/>
    </location>
</feature>
<dbReference type="InterPro" id="IPR027417">
    <property type="entry name" value="P-loop_NTPase"/>
</dbReference>
<dbReference type="GO" id="GO:0005743">
    <property type="term" value="C:mitochondrial inner membrane"/>
    <property type="evidence" value="ECO:0007669"/>
    <property type="project" value="TreeGrafter"/>
</dbReference>
<dbReference type="GO" id="GO:0015421">
    <property type="term" value="F:ABC-type oligopeptide transporter activity"/>
    <property type="evidence" value="ECO:0007669"/>
    <property type="project" value="TreeGrafter"/>
</dbReference>
<feature type="transmembrane region" description="Helical" evidence="11">
    <location>
        <begin position="974"/>
        <end position="994"/>
    </location>
</feature>
<feature type="transmembrane region" description="Helical" evidence="11">
    <location>
        <begin position="218"/>
        <end position="239"/>
    </location>
</feature>
<dbReference type="Gene3D" id="3.40.50.300">
    <property type="entry name" value="P-loop containing nucleotide triphosphate hydrolases"/>
    <property type="match status" value="3"/>
</dbReference>
<feature type="transmembrane region" description="Helical" evidence="11">
    <location>
        <begin position="50"/>
        <end position="73"/>
    </location>
</feature>
<dbReference type="GO" id="GO:0016887">
    <property type="term" value="F:ATP hydrolysis activity"/>
    <property type="evidence" value="ECO:0007669"/>
    <property type="project" value="InterPro"/>
</dbReference>
<dbReference type="InterPro" id="IPR003439">
    <property type="entry name" value="ABC_transporter-like_ATP-bd"/>
</dbReference>
<evidence type="ECO:0000256" key="1">
    <source>
        <dbReference type="ARBA" id="ARBA00004141"/>
    </source>
</evidence>
<feature type="transmembrane region" description="Helical" evidence="11">
    <location>
        <begin position="194"/>
        <end position="212"/>
    </location>
</feature>
<feature type="domain" description="ABC transmembrane type-1" evidence="13">
    <location>
        <begin position="1009"/>
        <end position="1110"/>
    </location>
</feature>
<feature type="transmembrane region" description="Helical" evidence="11">
    <location>
        <begin position="1050"/>
        <end position="1070"/>
    </location>
</feature>
<feature type="region of interest" description="Disordered" evidence="10">
    <location>
        <begin position="1"/>
        <end position="28"/>
    </location>
</feature>
<feature type="domain" description="ABC transporter" evidence="12">
    <location>
        <begin position="1144"/>
        <end position="1382"/>
    </location>
</feature>
<evidence type="ECO:0000259" key="12">
    <source>
        <dbReference type="PROSITE" id="PS50893"/>
    </source>
</evidence>
<dbReference type="SUPFAM" id="SSF52540">
    <property type="entry name" value="P-loop containing nucleoside triphosphate hydrolases"/>
    <property type="match status" value="3"/>
</dbReference>
<dbReference type="PANTHER" id="PTHR43394">
    <property type="entry name" value="ATP-DEPENDENT PERMEASE MDL1, MITOCHONDRIAL"/>
    <property type="match status" value="1"/>
</dbReference>
<dbReference type="PROSITE" id="PS00211">
    <property type="entry name" value="ABC_TRANSPORTER_1"/>
    <property type="match status" value="3"/>
</dbReference>
<feature type="transmembrane region" description="Helical" evidence="11">
    <location>
        <begin position="792"/>
        <end position="812"/>
    </location>
</feature>
<dbReference type="PANTHER" id="PTHR43394:SF27">
    <property type="entry name" value="ATP-DEPENDENT TRANSLOCASE ABCB1-LIKE"/>
    <property type="match status" value="1"/>
</dbReference>
<dbReference type="Pfam" id="PF00005">
    <property type="entry name" value="ABC_tran"/>
    <property type="match status" value="3"/>
</dbReference>
<proteinExistence type="inferred from homology"/>
<dbReference type="FunFam" id="1.20.1560.10:FF:000018">
    <property type="entry name" value="ATP-binding cassette subfamily B member 11"/>
    <property type="match status" value="1"/>
</dbReference>
<keyword evidence="6" id="KW-0547">Nucleotide-binding</keyword>
<evidence type="ECO:0000256" key="8">
    <source>
        <dbReference type="ARBA" id="ARBA00022989"/>
    </source>
</evidence>
<evidence type="ECO:0000256" key="7">
    <source>
        <dbReference type="ARBA" id="ARBA00022840"/>
    </source>
</evidence>
<comment type="similarity">
    <text evidence="2">Belongs to the ABC transporter superfamily. ABCB family. Multidrug resistance exporter (TC 3.A.1.201) subfamily.</text>
</comment>
<dbReference type="Pfam" id="PF00664">
    <property type="entry name" value="ABC_membrane"/>
    <property type="match status" value="2"/>
</dbReference>
<dbReference type="FunFam" id="3.40.50.300:FF:000205">
    <property type="entry name" value="ABC transporter B family member 4"/>
    <property type="match status" value="1"/>
</dbReference>
<evidence type="ECO:0000313" key="15">
    <source>
        <dbReference type="Proteomes" id="UP001458880"/>
    </source>
</evidence>
<feature type="transmembrane region" description="Helical" evidence="11">
    <location>
        <begin position="890"/>
        <end position="909"/>
    </location>
</feature>
<sequence length="1385" mass="153511">MVEEESKDTPLEAKFVNNDDGDANAEDKKEEDNSMSYFKLFRYSTILDRILLVIAIICSMAGGVGTPLMMIFFGDVLENMLMYYLENMLMYYNAMNDTDIPEELEIAHQGILDAVTWFIILCSILAAATFVITYIAVVIFSLTCVRQIQQIRSLYMQSVLNQDIEWYDVNQTGDFASRMTEDLIKVEDGIGDKVATFFYFMGTFVSGLIIALYWGWELALICLISFPVSSIGLILVGWATSKFSKKELDAYGAAGAVAEEVLTAIKTVFAFGGQQKEIDRYKVHLITACTNNIKRSLFTAVSNAIMMFVIFASYALSFWYGIGLIIQQLDYEWEDRVYTPDYEWEDRVYTPGTMITVFFCIMMATFTLTMSAPYFQIFGTARGSGAKIFSVIDNAPIINQSKGNGKKLDRVRGNLKFKDVQFSYPARKDVKVLDGINLEIKPGETVAFVGSSGCGKSTSMQLLQRFYDPLEGQIKHRCGRDGQEPVLFGTTIAENIRFGNRSATQEDVERAAENIRFGNRSATQEDVERAAKKANAHSFIMRLPNGYQTLVGQRGSQMSGGQKQRIAIARALIREPHILLLDEGQRGSQMSGGQKQRIAIARALIREPHILLLDEATSALDTNSEAQVQRAIDAISQECTTIIVAHRLSTIKNADKIFVFSGGKIVEIGTHVELMDRKGTYHDLVINQVTIGDDPGKDSTFTDDKDEDNDKVEIQTDDDVDVNDKNMRSYSAIGGLLRLNKPEWWQLCLGGLAALTAGAAMPVYAVVFGEIVGDLASDDPYFLRSQGNRFSLYFLLIGIVTGVTAFLQWYMLGIAGERLTKRVRGLMFETVLRQEVGWFDRKENSVGAICAKLSTDAANIQGAAGYPIMVGINAISTIAIATGLSLYFEWRLALVALLIVPIILIGTYFETKFSQMDNYGSKNAVENAAKVAVEAVANIRTVVAMGCEEVFYTMYTTEMVPHYRKGKTSAHFRGVILGLSRSLIYLAYGIAFFYGGHLVVNDGLTVAVEAVANIRTVVAMGCEEVFYTMYTTEMVPHYRKGKTSAHFRGVILGLSRSLIYLAYGIAFFYGGHLVVNDGLTVRRVFQVSEALISAAMSIGSVMAFAPNFQKAIIAANKMFVLVNRIPEIRDGPNSIHTSWAVGNINYENIGFVYPTRPGATVLENFNLKVLLGKTVALVGPSGCGKSTVVQMLQRFYDPFTGTVNIDEVLLQDYKIMALRSHLGIVSQEPNLFDRTIGDNIAYGDNTRLVRDDEVIYAAQKANIHNFITSLPLGYKTTLGEKGTQLSGGQKQRVAIARALVRNPRILMLDEATSALDTESEKVVQAALDEAKVGRTCITIAHRLTTIQDSDLICVINKGQIIEQGTHQELLALGGLYHKLYTMQQR</sequence>
<comment type="subcellular location">
    <subcellularLocation>
        <location evidence="1">Membrane</location>
        <topology evidence="1">Multi-pass membrane protein</topology>
    </subcellularLocation>
</comment>
<feature type="transmembrane region" description="Helical" evidence="11">
    <location>
        <begin position="304"/>
        <end position="328"/>
    </location>
</feature>
<evidence type="ECO:0000256" key="2">
    <source>
        <dbReference type="ARBA" id="ARBA00007577"/>
    </source>
</evidence>
<keyword evidence="3" id="KW-0813">Transport</keyword>
<dbReference type="SUPFAM" id="SSF90123">
    <property type="entry name" value="ABC transporter transmembrane region"/>
    <property type="match status" value="3"/>
</dbReference>
<evidence type="ECO:0000256" key="6">
    <source>
        <dbReference type="ARBA" id="ARBA00022741"/>
    </source>
</evidence>
<dbReference type="PROSITE" id="PS50893">
    <property type="entry name" value="ABC_TRANSPORTER_2"/>
    <property type="match status" value="2"/>
</dbReference>
<reference evidence="14 15" key="1">
    <citation type="journal article" date="2024" name="BMC Genomics">
        <title>De novo assembly and annotation of Popillia japonica's genome with initial clues to its potential as an invasive pest.</title>
        <authorList>
            <person name="Cucini C."/>
            <person name="Boschi S."/>
            <person name="Funari R."/>
            <person name="Cardaioli E."/>
            <person name="Iannotti N."/>
            <person name="Marturano G."/>
            <person name="Paoli F."/>
            <person name="Bruttini M."/>
            <person name="Carapelli A."/>
            <person name="Frati F."/>
            <person name="Nardi F."/>
        </authorList>
    </citation>
    <scope>NUCLEOTIDE SEQUENCE [LARGE SCALE GENOMIC DNA]</scope>
    <source>
        <strain evidence="14">DMR45628</strain>
    </source>
</reference>
<dbReference type="GO" id="GO:0005524">
    <property type="term" value="F:ATP binding"/>
    <property type="evidence" value="ECO:0007669"/>
    <property type="project" value="UniProtKB-KW"/>
</dbReference>
<dbReference type="EMBL" id="JASPKY010000356">
    <property type="protein sequence ID" value="KAK9704167.1"/>
    <property type="molecule type" value="Genomic_DNA"/>
</dbReference>
<keyword evidence="4 11" id="KW-0812">Transmembrane</keyword>
<evidence type="ECO:0000256" key="4">
    <source>
        <dbReference type="ARBA" id="ARBA00022692"/>
    </source>
</evidence>
<evidence type="ECO:0000256" key="3">
    <source>
        <dbReference type="ARBA" id="ARBA00022448"/>
    </source>
</evidence>
<name>A0AAW1JJH0_POPJA</name>
<dbReference type="PROSITE" id="PS50929">
    <property type="entry name" value="ABC_TM1F"/>
    <property type="match status" value="3"/>
</dbReference>
<evidence type="ECO:0000256" key="10">
    <source>
        <dbReference type="SAM" id="MobiDB-lite"/>
    </source>
</evidence>
<protein>
    <submittedName>
        <fullName evidence="14">ABC transporter</fullName>
    </submittedName>
</protein>
<feature type="transmembrane region" description="Helical" evidence="11">
    <location>
        <begin position="1090"/>
        <end position="1108"/>
    </location>
</feature>
<feature type="domain" description="ABC transmembrane type-1" evidence="13">
    <location>
        <begin position="749"/>
        <end position="1008"/>
    </location>
</feature>
<organism evidence="14 15">
    <name type="scientific">Popillia japonica</name>
    <name type="common">Japanese beetle</name>
    <dbReference type="NCBI Taxonomy" id="7064"/>
    <lineage>
        <taxon>Eukaryota</taxon>
        <taxon>Metazoa</taxon>
        <taxon>Ecdysozoa</taxon>
        <taxon>Arthropoda</taxon>
        <taxon>Hexapoda</taxon>
        <taxon>Insecta</taxon>
        <taxon>Pterygota</taxon>
        <taxon>Neoptera</taxon>
        <taxon>Endopterygota</taxon>
        <taxon>Coleoptera</taxon>
        <taxon>Polyphaga</taxon>
        <taxon>Scarabaeiformia</taxon>
        <taxon>Scarabaeidae</taxon>
        <taxon>Rutelinae</taxon>
        <taxon>Popillia</taxon>
    </lineage>
</organism>
<keyword evidence="9 11" id="KW-0472">Membrane</keyword>
<dbReference type="Gene3D" id="1.20.1560.10">
    <property type="entry name" value="ABC transporter type 1, transmembrane domain"/>
    <property type="match status" value="3"/>
</dbReference>
<evidence type="ECO:0000256" key="11">
    <source>
        <dbReference type="SAM" id="Phobius"/>
    </source>
</evidence>
<keyword evidence="5" id="KW-0677">Repeat</keyword>
<dbReference type="InterPro" id="IPR003593">
    <property type="entry name" value="AAA+_ATPase"/>
</dbReference>
<evidence type="ECO:0000256" key="9">
    <source>
        <dbReference type="ARBA" id="ARBA00023136"/>
    </source>
</evidence>
<dbReference type="InterPro" id="IPR011527">
    <property type="entry name" value="ABC1_TM_dom"/>
</dbReference>
<keyword evidence="15" id="KW-1185">Reference proteome</keyword>
<keyword evidence="8 11" id="KW-1133">Transmembrane helix</keyword>
<evidence type="ECO:0000256" key="5">
    <source>
        <dbReference type="ARBA" id="ARBA00022737"/>
    </source>
</evidence>
<dbReference type="InterPro" id="IPR036640">
    <property type="entry name" value="ABC1_TM_sf"/>
</dbReference>